<keyword evidence="5" id="KW-1185">Reference proteome</keyword>
<gene>
    <name evidence="4" type="ORF">GCM10023321_20770</name>
</gene>
<dbReference type="InterPro" id="IPR003010">
    <property type="entry name" value="C-N_Hydrolase"/>
</dbReference>
<accession>A0ABP9PUF4</accession>
<dbReference type="CDD" id="cd07197">
    <property type="entry name" value="nitrilase"/>
    <property type="match status" value="1"/>
</dbReference>
<evidence type="ECO:0000256" key="1">
    <source>
        <dbReference type="ARBA" id="ARBA00022801"/>
    </source>
</evidence>
<dbReference type="Pfam" id="PF00795">
    <property type="entry name" value="CN_hydrolase"/>
    <property type="match status" value="1"/>
</dbReference>
<keyword evidence="1 4" id="KW-0378">Hydrolase</keyword>
<protein>
    <submittedName>
        <fullName evidence="4">Carbon-nitrogen hydrolase family protein</fullName>
    </submittedName>
</protein>
<dbReference type="InterPro" id="IPR036526">
    <property type="entry name" value="C-N_Hydrolase_sf"/>
</dbReference>
<dbReference type="PANTHER" id="PTHR43674">
    <property type="entry name" value="NITRILASE C965.09-RELATED"/>
    <property type="match status" value="1"/>
</dbReference>
<evidence type="ECO:0000313" key="4">
    <source>
        <dbReference type="EMBL" id="GAA5152308.1"/>
    </source>
</evidence>
<proteinExistence type="predicted"/>
<dbReference type="InterPro" id="IPR050345">
    <property type="entry name" value="Aliph_Amidase/BUP"/>
</dbReference>
<dbReference type="PANTHER" id="PTHR43674:SF2">
    <property type="entry name" value="BETA-UREIDOPROPIONASE"/>
    <property type="match status" value="1"/>
</dbReference>
<evidence type="ECO:0000313" key="5">
    <source>
        <dbReference type="Proteomes" id="UP001428817"/>
    </source>
</evidence>
<name>A0ABP9PUF4_9PSEU</name>
<evidence type="ECO:0000256" key="2">
    <source>
        <dbReference type="SAM" id="MobiDB-lite"/>
    </source>
</evidence>
<feature type="domain" description="CN hydrolase" evidence="3">
    <location>
        <begin position="5"/>
        <end position="272"/>
    </location>
</feature>
<dbReference type="Gene3D" id="3.60.110.10">
    <property type="entry name" value="Carbon-nitrogen hydrolase"/>
    <property type="match status" value="1"/>
</dbReference>
<dbReference type="Proteomes" id="UP001428817">
    <property type="component" value="Unassembled WGS sequence"/>
</dbReference>
<feature type="region of interest" description="Disordered" evidence="2">
    <location>
        <begin position="322"/>
        <end position="343"/>
    </location>
</feature>
<dbReference type="RefSeq" id="WP_185066491.1">
    <property type="nucleotide sequence ID" value="NZ_BAABJP010000007.1"/>
</dbReference>
<dbReference type="SUPFAM" id="SSF56317">
    <property type="entry name" value="Carbon-nitrogen hydrolase"/>
    <property type="match status" value="1"/>
</dbReference>
<organism evidence="4 5">
    <name type="scientific">Pseudonocardia eucalypti</name>
    <dbReference type="NCBI Taxonomy" id="648755"/>
    <lineage>
        <taxon>Bacteria</taxon>
        <taxon>Bacillati</taxon>
        <taxon>Actinomycetota</taxon>
        <taxon>Actinomycetes</taxon>
        <taxon>Pseudonocardiales</taxon>
        <taxon>Pseudonocardiaceae</taxon>
        <taxon>Pseudonocardia</taxon>
    </lineage>
</organism>
<dbReference type="EMBL" id="BAABJP010000007">
    <property type="protein sequence ID" value="GAA5152308.1"/>
    <property type="molecule type" value="Genomic_DNA"/>
</dbReference>
<dbReference type="PROSITE" id="PS50263">
    <property type="entry name" value="CN_HYDROLASE"/>
    <property type="match status" value="1"/>
</dbReference>
<evidence type="ECO:0000259" key="3">
    <source>
        <dbReference type="PROSITE" id="PS50263"/>
    </source>
</evidence>
<reference evidence="5" key="1">
    <citation type="journal article" date="2019" name="Int. J. Syst. Evol. Microbiol.">
        <title>The Global Catalogue of Microorganisms (GCM) 10K type strain sequencing project: providing services to taxonomists for standard genome sequencing and annotation.</title>
        <authorList>
            <consortium name="The Broad Institute Genomics Platform"/>
            <consortium name="The Broad Institute Genome Sequencing Center for Infectious Disease"/>
            <person name="Wu L."/>
            <person name="Ma J."/>
        </authorList>
    </citation>
    <scope>NUCLEOTIDE SEQUENCE [LARGE SCALE GENOMIC DNA]</scope>
    <source>
        <strain evidence="5">JCM 18303</strain>
    </source>
</reference>
<comment type="caution">
    <text evidence="4">The sequence shown here is derived from an EMBL/GenBank/DDBJ whole genome shotgun (WGS) entry which is preliminary data.</text>
</comment>
<dbReference type="GO" id="GO:0016787">
    <property type="term" value="F:hydrolase activity"/>
    <property type="evidence" value="ECO:0007669"/>
    <property type="project" value="UniProtKB-KW"/>
</dbReference>
<sequence length="343" mass="37405">MTETIRIAAVQPALRLGAVEPNLVRLEALIRDAVAEHSPAVVTVPEAGSSPNVYSRAMRGVARPVDGAPMQLYRRLARELDVVVGGGFLARRGGHVYGTYVLAEPDGRAHLHDKDIPTMWENNYYTRGSDPGRTELAALGGAPVGVACGWEWARMGTAARLRDRVQLLLGGMCWPSYPLNWRGPFGLWATREHALQRMHARELPRQMARLLGAPVAMPSHVGPIDFDTPLAPGVPWRTQMVGETQIVERDGTVLARLTAEDGEGHVGATVRLAPPEPLDPLAPMYWIPPLSVSTRAAWTAMNNHGAAKYRLMRALRRHPWQSWPAGDVPNELGPADLPAATTP</sequence>